<sequence length="448" mass="48775">MPTTIEQALITLVPTLNSLPQELIDLSTSLLAQSRNKASSLKPEEEIGRTYTCAHIAVDRLKHRLDIDKVVARPPVAPRIYKKLYGYLDAALKEPATPRTNRLKDVSTTGTPGSGRGRRSVLGTPVGTPSKTPAKSVKSAGVTPSKTPASVAKSVDSVTGSGRRTRSAKKATEEEVVIQDSEEERQRETAKDQEEDNLPEHVRPMAEAVCDALNVPQATPHVCAALSAILPLRGWKDTQPEPTPHSSAKKRKRTSTDGEEVAAIEDSSTITPSSLPALIAALSLVTTFTLRNTVIDGTTYATARSSAITALSPSSPTPKDVDAFLHASKTEGWLELPWFTTVKASTLPSIPALQTPKKNKPPAKTPLHRKEKHAPRPVQKDLDMDTVMEDVDKEAEEEDRDRPGAGLRSGLGTMFQDSVDWLSGDRRRAYRVWERKVRARCAEIESKA</sequence>
<feature type="region of interest" description="Disordered" evidence="6">
    <location>
        <begin position="98"/>
        <end position="199"/>
    </location>
</feature>
<feature type="compositionally biased region" description="Basic and acidic residues" evidence="6">
    <location>
        <begin position="184"/>
        <end position="199"/>
    </location>
</feature>
<feature type="compositionally biased region" description="Acidic residues" evidence="6">
    <location>
        <begin position="384"/>
        <end position="399"/>
    </location>
</feature>
<evidence type="ECO:0000313" key="9">
    <source>
        <dbReference type="Proteomes" id="UP000030672"/>
    </source>
</evidence>
<evidence type="ECO:0000256" key="1">
    <source>
        <dbReference type="ARBA" id="ARBA00004123"/>
    </source>
</evidence>
<dbReference type="AlphaFoldDB" id="A0A074WV06"/>
<dbReference type="GeneID" id="63917450"/>
<organism evidence="8 9">
    <name type="scientific">Aureobasidium melanogenum (strain CBS 110374)</name>
    <name type="common">Aureobasidium pullulans var. melanogenum</name>
    <dbReference type="NCBI Taxonomy" id="1043003"/>
    <lineage>
        <taxon>Eukaryota</taxon>
        <taxon>Fungi</taxon>
        <taxon>Dikarya</taxon>
        <taxon>Ascomycota</taxon>
        <taxon>Pezizomycotina</taxon>
        <taxon>Dothideomycetes</taxon>
        <taxon>Dothideomycetidae</taxon>
        <taxon>Dothideales</taxon>
        <taxon>Saccotheciaceae</taxon>
        <taxon>Aureobasidium</taxon>
    </lineage>
</organism>
<evidence type="ECO:0000256" key="6">
    <source>
        <dbReference type="SAM" id="MobiDB-lite"/>
    </source>
</evidence>
<feature type="compositionally biased region" description="Basic residues" evidence="6">
    <location>
        <begin position="357"/>
        <end position="375"/>
    </location>
</feature>
<evidence type="ECO:0000313" key="8">
    <source>
        <dbReference type="EMBL" id="KEQ66206.1"/>
    </source>
</evidence>
<evidence type="ECO:0000256" key="5">
    <source>
        <dbReference type="ARBA" id="ARBA00023242"/>
    </source>
</evidence>
<dbReference type="STRING" id="1043003.A0A074WV06"/>
<keyword evidence="5" id="KW-0539">Nucleus</keyword>
<evidence type="ECO:0000256" key="4">
    <source>
        <dbReference type="ARBA" id="ARBA00023125"/>
    </source>
</evidence>
<proteinExistence type="inferred from homology"/>
<protein>
    <recommendedName>
        <fullName evidence="7">ORC6 first cyclin-like domain-containing protein</fullName>
    </recommendedName>
</protein>
<dbReference type="GO" id="GO:0005664">
    <property type="term" value="C:nuclear origin of replication recognition complex"/>
    <property type="evidence" value="ECO:0007669"/>
    <property type="project" value="InterPro"/>
</dbReference>
<name>A0A074WV06_AURM1</name>
<dbReference type="GO" id="GO:0006260">
    <property type="term" value="P:DNA replication"/>
    <property type="evidence" value="ECO:0007669"/>
    <property type="project" value="UniProtKB-KW"/>
</dbReference>
<evidence type="ECO:0000259" key="7">
    <source>
        <dbReference type="Pfam" id="PF05460"/>
    </source>
</evidence>
<evidence type="ECO:0000256" key="3">
    <source>
        <dbReference type="ARBA" id="ARBA00022705"/>
    </source>
</evidence>
<keyword evidence="9" id="KW-1185">Reference proteome</keyword>
<comment type="similarity">
    <text evidence="2">Belongs to the ORC6 family.</text>
</comment>
<dbReference type="EMBL" id="KL584825">
    <property type="protein sequence ID" value="KEQ66206.1"/>
    <property type="molecule type" value="Genomic_DNA"/>
</dbReference>
<comment type="subcellular location">
    <subcellularLocation>
        <location evidence="1">Nucleus</location>
    </subcellularLocation>
</comment>
<evidence type="ECO:0000256" key="2">
    <source>
        <dbReference type="ARBA" id="ARBA00010840"/>
    </source>
</evidence>
<keyword evidence="3" id="KW-0235">DNA replication</keyword>
<gene>
    <name evidence="8" type="ORF">M437DRAFT_62432</name>
</gene>
<dbReference type="Proteomes" id="UP000030672">
    <property type="component" value="Unassembled WGS sequence"/>
</dbReference>
<feature type="region of interest" description="Disordered" evidence="6">
    <location>
        <begin position="235"/>
        <end position="258"/>
    </location>
</feature>
<dbReference type="GO" id="GO:0003677">
    <property type="term" value="F:DNA binding"/>
    <property type="evidence" value="ECO:0007669"/>
    <property type="project" value="UniProtKB-KW"/>
</dbReference>
<dbReference type="InterPro" id="IPR008721">
    <property type="entry name" value="ORC6_cyclin_first"/>
</dbReference>
<feature type="domain" description="ORC6 first cyclin-like" evidence="7">
    <location>
        <begin position="11"/>
        <end position="92"/>
    </location>
</feature>
<dbReference type="RefSeq" id="XP_040883229.1">
    <property type="nucleotide sequence ID" value="XM_041024077.1"/>
</dbReference>
<reference evidence="8 9" key="1">
    <citation type="journal article" date="2014" name="BMC Genomics">
        <title>Genome sequencing of four Aureobasidium pullulans varieties: biotechnological potential, stress tolerance, and description of new species.</title>
        <authorList>
            <person name="Gostin Ar C."/>
            <person name="Ohm R.A."/>
            <person name="Kogej T."/>
            <person name="Sonjak S."/>
            <person name="Turk M."/>
            <person name="Zajc J."/>
            <person name="Zalar P."/>
            <person name="Grube M."/>
            <person name="Sun H."/>
            <person name="Han J."/>
            <person name="Sharma A."/>
            <person name="Chiniquy J."/>
            <person name="Ngan C.Y."/>
            <person name="Lipzen A."/>
            <person name="Barry K."/>
            <person name="Grigoriev I.V."/>
            <person name="Gunde-Cimerman N."/>
        </authorList>
    </citation>
    <scope>NUCLEOTIDE SEQUENCE [LARGE SCALE GENOMIC DNA]</scope>
    <source>
        <strain evidence="8 9">CBS 110374</strain>
    </source>
</reference>
<feature type="region of interest" description="Disordered" evidence="6">
    <location>
        <begin position="350"/>
        <end position="412"/>
    </location>
</feature>
<feature type="compositionally biased region" description="Acidic residues" evidence="6">
    <location>
        <begin position="174"/>
        <end position="183"/>
    </location>
</feature>
<dbReference type="Pfam" id="PF05460">
    <property type="entry name" value="ORC6"/>
    <property type="match status" value="1"/>
</dbReference>
<keyword evidence="4" id="KW-0238">DNA-binding</keyword>
<dbReference type="HOGENOM" id="CLU_045412_0_0_1"/>
<accession>A0A074WV06</accession>